<organism evidence="14 15">
    <name type="scientific">Nicotiana sylvestris</name>
    <name type="common">Wood tobacco</name>
    <name type="synonym">South American tobacco</name>
    <dbReference type="NCBI Taxonomy" id="4096"/>
    <lineage>
        <taxon>Eukaryota</taxon>
        <taxon>Viridiplantae</taxon>
        <taxon>Streptophyta</taxon>
        <taxon>Embryophyta</taxon>
        <taxon>Tracheophyta</taxon>
        <taxon>Spermatophyta</taxon>
        <taxon>Magnoliopsida</taxon>
        <taxon>eudicotyledons</taxon>
        <taxon>Gunneridae</taxon>
        <taxon>Pentapetalae</taxon>
        <taxon>asterids</taxon>
        <taxon>lamiids</taxon>
        <taxon>Solanales</taxon>
        <taxon>Solanaceae</taxon>
        <taxon>Nicotianoideae</taxon>
        <taxon>Nicotianeae</taxon>
        <taxon>Nicotiana</taxon>
    </lineage>
</organism>
<comment type="subcellular location">
    <subcellularLocation>
        <location evidence="2">Membrane</location>
        <topology evidence="2">Single-pass membrane protein</topology>
    </subcellularLocation>
</comment>
<dbReference type="GeneID" id="104224564"/>
<evidence type="ECO:0000256" key="8">
    <source>
        <dbReference type="ARBA" id="ARBA00023002"/>
    </source>
</evidence>
<dbReference type="PRINTS" id="PR00385">
    <property type="entry name" value="P450"/>
</dbReference>
<evidence type="ECO:0000256" key="2">
    <source>
        <dbReference type="ARBA" id="ARBA00004167"/>
    </source>
</evidence>
<keyword evidence="4 12" id="KW-0349">Heme</keyword>
<dbReference type="PROSITE" id="PS00086">
    <property type="entry name" value="CYTOCHROME_P450"/>
    <property type="match status" value="1"/>
</dbReference>
<keyword evidence="14" id="KW-1185">Reference proteome</keyword>
<dbReference type="InterPro" id="IPR050193">
    <property type="entry name" value="Cytochrome_P450_71"/>
</dbReference>
<evidence type="ECO:0000256" key="10">
    <source>
        <dbReference type="ARBA" id="ARBA00023033"/>
    </source>
</evidence>
<dbReference type="SUPFAM" id="SSF48264">
    <property type="entry name" value="Cytochrome P450"/>
    <property type="match status" value="1"/>
</dbReference>
<evidence type="ECO:0000256" key="4">
    <source>
        <dbReference type="ARBA" id="ARBA00022617"/>
    </source>
</evidence>
<accession>A0A1U7WBD8</accession>
<evidence type="ECO:0000313" key="14">
    <source>
        <dbReference type="Proteomes" id="UP000189701"/>
    </source>
</evidence>
<keyword evidence="8 13" id="KW-0560">Oxidoreductase</keyword>
<dbReference type="GO" id="GO:0004497">
    <property type="term" value="F:monooxygenase activity"/>
    <property type="evidence" value="ECO:0007669"/>
    <property type="project" value="UniProtKB-KW"/>
</dbReference>
<dbReference type="STRING" id="4096.A0A1U7WBD8"/>
<evidence type="ECO:0000256" key="9">
    <source>
        <dbReference type="ARBA" id="ARBA00023004"/>
    </source>
</evidence>
<name>A0A1U7WBD8_NICSY</name>
<dbReference type="FunFam" id="1.10.630.10:FF:000126">
    <property type="entry name" value="Predicted protein"/>
    <property type="match status" value="1"/>
</dbReference>
<protein>
    <submittedName>
        <fullName evidence="15">Cytochrome P450 71A8-like</fullName>
    </submittedName>
</protein>
<keyword evidence="10 13" id="KW-0503">Monooxygenase</keyword>
<keyword evidence="5" id="KW-0812">Transmembrane</keyword>
<dbReference type="InterPro" id="IPR017972">
    <property type="entry name" value="Cyt_P450_CS"/>
</dbReference>
<dbReference type="AlphaFoldDB" id="A0A1U7WBD8"/>
<evidence type="ECO:0000256" key="12">
    <source>
        <dbReference type="PIRSR" id="PIRSR602401-1"/>
    </source>
</evidence>
<sequence>MILPRTSAFADKEAHLRSRICKLKFASANSDYKVRVRICGQYSCNSDIAEAPKRAQKRASLRLRSLDCKSSLRTCVLSSVEASELPDHYDRRNDQDHAEAEPYLRSMISQDIFAGGTDTTYTVLEWAMTELLRHSNAMKKLQNEVREIGKGKKEIVCGDDLDKMHYLKAVIKETLRLHPPIRLLIPRQAREDAKVMGYEIAAGSMVITNGWAIGRDPTIWDNAEEFKPERFLNSSIDFKGHAFGLIPFGAGRRGCPGISFAMATNELVLANVVKNFNWELPKWQDLDMTECTGLTIHRKIPLLAVATPCNSKLNKE</sequence>
<dbReference type="GO" id="GO:0016020">
    <property type="term" value="C:membrane"/>
    <property type="evidence" value="ECO:0007669"/>
    <property type="project" value="UniProtKB-SubCell"/>
</dbReference>
<reference evidence="14" key="1">
    <citation type="journal article" date="2013" name="Genome Biol.">
        <title>Reference genomes and transcriptomes of Nicotiana sylvestris and Nicotiana tomentosiformis.</title>
        <authorList>
            <person name="Sierro N."/>
            <person name="Battey J.N."/>
            <person name="Ouadi S."/>
            <person name="Bovet L."/>
            <person name="Goepfert S."/>
            <person name="Bakaher N."/>
            <person name="Peitsch M.C."/>
            <person name="Ivanov N.V."/>
        </authorList>
    </citation>
    <scope>NUCLEOTIDE SEQUENCE [LARGE SCALE GENOMIC DNA]</scope>
</reference>
<gene>
    <name evidence="15" type="primary">LOC104224564</name>
</gene>
<comment type="cofactor">
    <cofactor evidence="1 12">
        <name>heme</name>
        <dbReference type="ChEBI" id="CHEBI:30413"/>
    </cofactor>
</comment>
<keyword evidence="6 12" id="KW-0479">Metal-binding</keyword>
<dbReference type="GO" id="GO:0016705">
    <property type="term" value="F:oxidoreductase activity, acting on paired donors, with incorporation or reduction of molecular oxygen"/>
    <property type="evidence" value="ECO:0007669"/>
    <property type="project" value="InterPro"/>
</dbReference>
<evidence type="ECO:0000256" key="5">
    <source>
        <dbReference type="ARBA" id="ARBA00022692"/>
    </source>
</evidence>
<dbReference type="PANTHER" id="PTHR47956:SF62">
    <property type="entry name" value="CYTOCHROME P450 71A8-LIKE"/>
    <property type="match status" value="1"/>
</dbReference>
<evidence type="ECO:0000256" key="3">
    <source>
        <dbReference type="ARBA" id="ARBA00010617"/>
    </source>
</evidence>
<evidence type="ECO:0000256" key="13">
    <source>
        <dbReference type="RuleBase" id="RU000461"/>
    </source>
</evidence>
<evidence type="ECO:0000313" key="15">
    <source>
        <dbReference type="RefSeq" id="XP_009774546.1"/>
    </source>
</evidence>
<dbReference type="InterPro" id="IPR036396">
    <property type="entry name" value="Cyt_P450_sf"/>
</dbReference>
<reference evidence="15" key="2">
    <citation type="submission" date="2025-08" db="UniProtKB">
        <authorList>
            <consortium name="RefSeq"/>
        </authorList>
    </citation>
    <scope>IDENTIFICATION</scope>
    <source>
        <tissue evidence="15">Leaf</tissue>
    </source>
</reference>
<dbReference type="KEGG" id="nsy:104224564"/>
<dbReference type="RefSeq" id="XP_009774546.1">
    <property type="nucleotide sequence ID" value="XM_009776244.1"/>
</dbReference>
<dbReference type="GO" id="GO:0020037">
    <property type="term" value="F:heme binding"/>
    <property type="evidence" value="ECO:0007669"/>
    <property type="project" value="InterPro"/>
</dbReference>
<keyword evidence="11" id="KW-0472">Membrane</keyword>
<dbReference type="GO" id="GO:0005506">
    <property type="term" value="F:iron ion binding"/>
    <property type="evidence" value="ECO:0007669"/>
    <property type="project" value="InterPro"/>
</dbReference>
<evidence type="ECO:0000256" key="1">
    <source>
        <dbReference type="ARBA" id="ARBA00001971"/>
    </source>
</evidence>
<evidence type="ECO:0000256" key="7">
    <source>
        <dbReference type="ARBA" id="ARBA00022989"/>
    </source>
</evidence>
<dbReference type="PRINTS" id="PR00463">
    <property type="entry name" value="EP450I"/>
</dbReference>
<keyword evidence="9 12" id="KW-0408">Iron</keyword>
<dbReference type="InterPro" id="IPR002401">
    <property type="entry name" value="Cyt_P450_E_grp-I"/>
</dbReference>
<dbReference type="Gene3D" id="1.10.630.10">
    <property type="entry name" value="Cytochrome P450"/>
    <property type="match status" value="1"/>
</dbReference>
<keyword evidence="7" id="KW-1133">Transmembrane helix</keyword>
<proteinExistence type="inferred from homology"/>
<evidence type="ECO:0000256" key="6">
    <source>
        <dbReference type="ARBA" id="ARBA00022723"/>
    </source>
</evidence>
<dbReference type="Pfam" id="PF00067">
    <property type="entry name" value="p450"/>
    <property type="match status" value="1"/>
</dbReference>
<evidence type="ECO:0000256" key="11">
    <source>
        <dbReference type="ARBA" id="ARBA00023136"/>
    </source>
</evidence>
<dbReference type="Proteomes" id="UP000189701">
    <property type="component" value="Unplaced"/>
</dbReference>
<feature type="binding site" description="axial binding residue" evidence="12">
    <location>
        <position position="255"/>
    </location>
    <ligand>
        <name>heme</name>
        <dbReference type="ChEBI" id="CHEBI:30413"/>
    </ligand>
    <ligandPart>
        <name>Fe</name>
        <dbReference type="ChEBI" id="CHEBI:18248"/>
    </ligandPart>
</feature>
<dbReference type="InterPro" id="IPR001128">
    <property type="entry name" value="Cyt_P450"/>
</dbReference>
<comment type="similarity">
    <text evidence="3 13">Belongs to the cytochrome P450 family.</text>
</comment>
<dbReference type="PANTHER" id="PTHR47956">
    <property type="entry name" value="CYTOCHROME P450 71B11-RELATED"/>
    <property type="match status" value="1"/>
</dbReference>
<dbReference type="eggNOG" id="KOG0156">
    <property type="taxonomic scope" value="Eukaryota"/>
</dbReference>